<evidence type="ECO:0000313" key="2">
    <source>
        <dbReference type="EMBL" id="QCC47077.1"/>
    </source>
</evidence>
<dbReference type="Gene3D" id="1.10.287.1490">
    <property type="match status" value="1"/>
</dbReference>
<accession>A0A1H5UCF5</accession>
<dbReference type="KEGG" id="hlm:DV707_04985"/>
<feature type="compositionally biased region" description="Basic and acidic residues" evidence="1">
    <location>
        <begin position="320"/>
        <end position="344"/>
    </location>
</feature>
<keyword evidence="4" id="KW-1185">Reference proteome</keyword>
<evidence type="ECO:0000313" key="3">
    <source>
        <dbReference type="EMBL" id="SEF72736.1"/>
    </source>
</evidence>
<protein>
    <submittedName>
        <fullName evidence="2">CopG family transcriptional regulator</fullName>
    </submittedName>
</protein>
<evidence type="ECO:0000313" key="5">
    <source>
        <dbReference type="Proteomes" id="UP000296733"/>
    </source>
</evidence>
<feature type="region of interest" description="Disordered" evidence="1">
    <location>
        <begin position="222"/>
        <end position="344"/>
    </location>
</feature>
<dbReference type="EMBL" id="CP031311">
    <property type="protein sequence ID" value="QCC47077.1"/>
    <property type="molecule type" value="Genomic_DNA"/>
</dbReference>
<feature type="compositionally biased region" description="Basic and acidic residues" evidence="1">
    <location>
        <begin position="60"/>
        <end position="75"/>
    </location>
</feature>
<dbReference type="OrthoDB" id="178000at2157"/>
<reference evidence="2 5" key="2">
    <citation type="journal article" date="2019" name="Nat. Commun.">
        <title>A new type of DNA phosphorothioation-based antiviral system in archaea.</title>
        <authorList>
            <person name="Xiong L."/>
            <person name="Liu S."/>
            <person name="Chen S."/>
            <person name="Xiao Y."/>
            <person name="Zhu B."/>
            <person name="Gao Y."/>
            <person name="Zhang Y."/>
            <person name="Chen B."/>
            <person name="Luo J."/>
            <person name="Deng Z."/>
            <person name="Chen X."/>
            <person name="Wang L."/>
            <person name="Chen S."/>
        </authorList>
    </citation>
    <scope>NUCLEOTIDE SEQUENCE [LARGE SCALE GENOMIC DNA]</scope>
    <source>
        <strain evidence="2 5">CGMCC 1.10331</strain>
    </source>
</reference>
<proteinExistence type="predicted"/>
<dbReference type="EMBL" id="FNVN01000001">
    <property type="protein sequence ID" value="SEF72736.1"/>
    <property type="molecule type" value="Genomic_DNA"/>
</dbReference>
<name>A0A1H5UCF5_9EURY</name>
<dbReference type="Proteomes" id="UP000296733">
    <property type="component" value="Chromosome"/>
</dbReference>
<dbReference type="Proteomes" id="UP000236740">
    <property type="component" value="Unassembled WGS sequence"/>
</dbReference>
<evidence type="ECO:0000256" key="1">
    <source>
        <dbReference type="SAM" id="MobiDB-lite"/>
    </source>
</evidence>
<dbReference type="RefSeq" id="WP_103990322.1">
    <property type="nucleotide sequence ID" value="NZ_CP031311.1"/>
</dbReference>
<reference evidence="3 4" key="1">
    <citation type="submission" date="2016-10" db="EMBL/GenBank/DDBJ databases">
        <authorList>
            <person name="de Groot N.N."/>
        </authorList>
    </citation>
    <scope>NUCLEOTIDE SEQUENCE [LARGE SCALE GENOMIC DNA]</scope>
    <source>
        <strain evidence="3 4">CGMCC 1.10331</strain>
    </source>
</reference>
<gene>
    <name evidence="2" type="ORF">DV707_04985</name>
    <name evidence="3" type="ORF">SAMN04488133_0554</name>
</gene>
<organism evidence="3 4">
    <name type="scientific">Halobellus limi</name>
    <dbReference type="NCBI Taxonomy" id="699433"/>
    <lineage>
        <taxon>Archaea</taxon>
        <taxon>Methanobacteriati</taxon>
        <taxon>Methanobacteriota</taxon>
        <taxon>Stenosarchaea group</taxon>
        <taxon>Halobacteria</taxon>
        <taxon>Halobacteriales</taxon>
        <taxon>Haloferacaceae</taxon>
        <taxon>Halobellus</taxon>
    </lineage>
</organism>
<feature type="region of interest" description="Disordered" evidence="1">
    <location>
        <begin position="39"/>
        <end position="75"/>
    </location>
</feature>
<sequence>MGSERVDGLPDELEAWVDDRAAATDRTREEVVRRLIAAHRELDEDGSSDGESALAGGDRPGAEGETAREADVESIERELDEVAERVAALEADLDEKITDVRERVIQVKRETDAKASAEHDHPEIERRLSAGFENYEEILEYLTDATDEHGSKLDRLGSAVLALRSRLSDLEGAVETREAAADLRREANRHGVAEAACESCGESVRLGLLDEPRCPHCDSPFDGLDPKTGFFGSNRLTVGDRPALEAGSEGGGPADRARDGPATEDDRNGSGEQPAHSAGEPSAAGDGGGAADTSEADARSTDASDDATGSRGDGTDSTASEDRSAGTREEPDREFNFGTEMVRK</sequence>
<dbReference type="AlphaFoldDB" id="A0A1H5UCF5"/>
<dbReference type="GeneID" id="39857418"/>
<evidence type="ECO:0000313" key="4">
    <source>
        <dbReference type="Proteomes" id="UP000236740"/>
    </source>
</evidence>
<feature type="compositionally biased region" description="Basic and acidic residues" evidence="1">
    <location>
        <begin position="255"/>
        <end position="269"/>
    </location>
</feature>